<dbReference type="SUPFAM" id="SSF81296">
    <property type="entry name" value="E set domains"/>
    <property type="match status" value="1"/>
</dbReference>
<proteinExistence type="predicted"/>
<evidence type="ECO:0000313" key="1">
    <source>
        <dbReference type="EMBL" id="MDR5894652.1"/>
    </source>
</evidence>
<keyword evidence="2" id="KW-1185">Reference proteome</keyword>
<dbReference type="EMBL" id="JARWAO010000001">
    <property type="protein sequence ID" value="MDR5894652.1"/>
    <property type="molecule type" value="Genomic_DNA"/>
</dbReference>
<name>A0ABU1GRJ4_9GAMM</name>
<evidence type="ECO:0000313" key="2">
    <source>
        <dbReference type="Proteomes" id="UP001269375"/>
    </source>
</evidence>
<accession>A0ABU1GRJ4</accession>
<dbReference type="RefSeq" id="WP_251593203.1">
    <property type="nucleotide sequence ID" value="NZ_JAMLJI010000002.1"/>
</dbReference>
<reference evidence="1 2" key="1">
    <citation type="submission" date="2023-04" db="EMBL/GenBank/DDBJ databases">
        <title>A long-awaited taxogenomic arrangement of the family Halomonadaceae.</title>
        <authorList>
            <person name="De La Haba R."/>
            <person name="Chuvochina M."/>
            <person name="Wittouck S."/>
            <person name="Arahal D.R."/>
            <person name="Sanchez-Porro C."/>
            <person name="Hugenholtz P."/>
            <person name="Ventosa A."/>
        </authorList>
    </citation>
    <scope>NUCLEOTIDE SEQUENCE [LARGE SCALE GENOMIC DNA]</scope>
    <source>
        <strain evidence="1 2">DSM 22428</strain>
    </source>
</reference>
<dbReference type="Proteomes" id="UP001269375">
    <property type="component" value="Unassembled WGS sequence"/>
</dbReference>
<dbReference type="InterPro" id="IPR014756">
    <property type="entry name" value="Ig_E-set"/>
</dbReference>
<sequence length="136" mass="15538">MAAYQTSHRTVFSTHPLNAEPDIARLGAHWHQATLTREPDARWGWPLWQIALEFDPGTHEVVVRAFDGAGQTQPAPPRELERERVSLRLVAPDHTHRRVSAWRIRQEIRRNGFGKSTLVYHALRRTVFISASQGAC</sequence>
<dbReference type="Gene3D" id="2.60.40.650">
    <property type="match status" value="1"/>
</dbReference>
<organism evidence="1 2">
    <name type="scientific">Larsenimonas suaedae</name>
    <dbReference type="NCBI Taxonomy" id="1851019"/>
    <lineage>
        <taxon>Bacteria</taxon>
        <taxon>Pseudomonadati</taxon>
        <taxon>Pseudomonadota</taxon>
        <taxon>Gammaproteobacteria</taxon>
        <taxon>Oceanospirillales</taxon>
        <taxon>Halomonadaceae</taxon>
        <taxon>Larsenimonas</taxon>
    </lineage>
</organism>
<protein>
    <submittedName>
        <fullName evidence="1">Uncharacterized protein</fullName>
    </submittedName>
</protein>
<comment type="caution">
    <text evidence="1">The sequence shown here is derived from an EMBL/GenBank/DDBJ whole genome shotgun (WGS) entry which is preliminary data.</text>
</comment>
<gene>
    <name evidence="1" type="ORF">QC825_01030</name>
</gene>